<evidence type="ECO:0000313" key="2">
    <source>
        <dbReference type="EMBL" id="RDL39760.1"/>
    </source>
</evidence>
<organism evidence="2 3">
    <name type="scientific">Venustampulla echinocandica</name>
    <dbReference type="NCBI Taxonomy" id="2656787"/>
    <lineage>
        <taxon>Eukaryota</taxon>
        <taxon>Fungi</taxon>
        <taxon>Dikarya</taxon>
        <taxon>Ascomycota</taxon>
        <taxon>Pezizomycotina</taxon>
        <taxon>Leotiomycetes</taxon>
        <taxon>Helotiales</taxon>
        <taxon>Pleuroascaceae</taxon>
        <taxon>Venustampulla</taxon>
    </lineage>
</organism>
<dbReference type="GeneID" id="43596949"/>
<dbReference type="EMBL" id="NPIC01000002">
    <property type="protein sequence ID" value="RDL39760.1"/>
    <property type="molecule type" value="Genomic_DNA"/>
</dbReference>
<feature type="compositionally biased region" description="Basic and acidic residues" evidence="1">
    <location>
        <begin position="163"/>
        <end position="189"/>
    </location>
</feature>
<dbReference type="AlphaFoldDB" id="A0A370TW56"/>
<proteinExistence type="predicted"/>
<feature type="region of interest" description="Disordered" evidence="1">
    <location>
        <begin position="147"/>
        <end position="189"/>
    </location>
</feature>
<reference evidence="2 3" key="1">
    <citation type="journal article" date="2018" name="IMA Fungus">
        <title>IMA Genome-F 9: Draft genome sequence of Annulohypoxylon stygium, Aspergillus mulundensis, Berkeleyomyces basicola (syn. Thielaviopsis basicola), Ceratocystis smalleyi, two Cercospora beticola strains, Coleophoma cylindrospora, Fusarium fracticaudum, Phialophora cf. hyalina, and Morchella septimelata.</title>
        <authorList>
            <person name="Wingfield B.D."/>
            <person name="Bills G.F."/>
            <person name="Dong Y."/>
            <person name="Huang W."/>
            <person name="Nel W.J."/>
            <person name="Swalarsk-Parry B.S."/>
            <person name="Vaghefi N."/>
            <person name="Wilken P.M."/>
            <person name="An Z."/>
            <person name="de Beer Z.W."/>
            <person name="De Vos L."/>
            <person name="Chen L."/>
            <person name="Duong T.A."/>
            <person name="Gao Y."/>
            <person name="Hammerbacher A."/>
            <person name="Kikkert J.R."/>
            <person name="Li Y."/>
            <person name="Li H."/>
            <person name="Li K."/>
            <person name="Li Q."/>
            <person name="Liu X."/>
            <person name="Ma X."/>
            <person name="Naidoo K."/>
            <person name="Pethybridge S.J."/>
            <person name="Sun J."/>
            <person name="Steenkamp E.T."/>
            <person name="van der Nest M.A."/>
            <person name="van Wyk S."/>
            <person name="Wingfield M.J."/>
            <person name="Xiong C."/>
            <person name="Yue Q."/>
            <person name="Zhang X."/>
        </authorList>
    </citation>
    <scope>NUCLEOTIDE SEQUENCE [LARGE SCALE GENOMIC DNA]</scope>
    <source>
        <strain evidence="2 3">BP 5553</strain>
    </source>
</reference>
<evidence type="ECO:0000313" key="3">
    <source>
        <dbReference type="Proteomes" id="UP000254866"/>
    </source>
</evidence>
<accession>A0A370TW56</accession>
<feature type="region of interest" description="Disordered" evidence="1">
    <location>
        <begin position="205"/>
        <end position="226"/>
    </location>
</feature>
<protein>
    <recommendedName>
        <fullName evidence="4">Rhomboid family membrane protein</fullName>
    </recommendedName>
</protein>
<dbReference type="RefSeq" id="XP_031872416.1">
    <property type="nucleotide sequence ID" value="XM_032012723.1"/>
</dbReference>
<evidence type="ECO:0008006" key="4">
    <source>
        <dbReference type="Google" id="ProtNLM"/>
    </source>
</evidence>
<feature type="compositionally biased region" description="Basic and acidic residues" evidence="1">
    <location>
        <begin position="212"/>
        <end position="226"/>
    </location>
</feature>
<keyword evidence="3" id="KW-1185">Reference proteome</keyword>
<dbReference type="OrthoDB" id="5411041at2759"/>
<feature type="region of interest" description="Disordered" evidence="1">
    <location>
        <begin position="1"/>
        <end position="21"/>
    </location>
</feature>
<gene>
    <name evidence="2" type="ORF">BP5553_04100</name>
</gene>
<comment type="caution">
    <text evidence="2">The sequence shown here is derived from an EMBL/GenBank/DDBJ whole genome shotgun (WGS) entry which is preliminary data.</text>
</comment>
<sequence length="226" mass="24971">MSPTSQAPPTSSQESSPNLISRNDASRAQVIHAVSVVSVIICPLILALPPRKLDIYTLALLTGTFTGGNQLAQTYTGRSIVARIQEASMGKQTLPQLAYDTAIAKEKGTLGQKAFERRVDSRDGLAGRMNTEAPTTNTRILEELRRKKEAEEGANSRAVLENSDPRAEKPDWKKERDKREQDAFEEGKGYGDLIMDQIWEVWSWGKQAGEGVKTKDEKPTTTREGK</sequence>
<name>A0A370TW56_9HELO</name>
<evidence type="ECO:0000256" key="1">
    <source>
        <dbReference type="SAM" id="MobiDB-lite"/>
    </source>
</evidence>
<feature type="compositionally biased region" description="Low complexity" evidence="1">
    <location>
        <begin position="1"/>
        <end position="17"/>
    </location>
</feature>
<dbReference type="Proteomes" id="UP000254866">
    <property type="component" value="Unassembled WGS sequence"/>
</dbReference>